<dbReference type="InterPro" id="IPR036291">
    <property type="entry name" value="NAD(P)-bd_dom_sf"/>
</dbReference>
<evidence type="ECO:0000313" key="3">
    <source>
        <dbReference type="EMBL" id="MBY79831.1"/>
    </source>
</evidence>
<dbReference type="EMBL" id="GGMS01010628">
    <property type="protein sequence ID" value="MBY79831.1"/>
    <property type="molecule type" value="Transcribed_RNA"/>
</dbReference>
<evidence type="ECO:0000256" key="1">
    <source>
        <dbReference type="SAM" id="Phobius"/>
    </source>
</evidence>
<dbReference type="PANTHER" id="PTHR11695:SF294">
    <property type="entry name" value="RETICULON-4-INTERACTING PROTEIN 1, MITOCHONDRIAL"/>
    <property type="match status" value="1"/>
</dbReference>
<dbReference type="SUPFAM" id="SSF51735">
    <property type="entry name" value="NAD(P)-binding Rossmann-fold domains"/>
    <property type="match status" value="1"/>
</dbReference>
<dbReference type="Proteomes" id="UP000694846">
    <property type="component" value="Unplaced"/>
</dbReference>
<reference evidence="3" key="1">
    <citation type="submission" date="2018-04" db="EMBL/GenBank/DDBJ databases">
        <title>Transcriptome assembly of Sipha flava.</title>
        <authorList>
            <person name="Scully E.D."/>
            <person name="Geib S.M."/>
            <person name="Palmer N.A."/>
            <person name="Koch K."/>
            <person name="Bradshaw J."/>
            <person name="Heng-Moss T."/>
            <person name="Sarath G."/>
        </authorList>
    </citation>
    <scope>NUCLEOTIDE SEQUENCE</scope>
</reference>
<evidence type="ECO:0000313" key="5">
    <source>
        <dbReference type="RefSeq" id="XP_025419424.1"/>
    </source>
</evidence>
<dbReference type="InterPro" id="IPR050700">
    <property type="entry name" value="YIM1/Zinc_Alcohol_DH_Fams"/>
</dbReference>
<dbReference type="InterPro" id="IPR020843">
    <property type="entry name" value="ER"/>
</dbReference>
<reference evidence="5" key="2">
    <citation type="submission" date="2025-04" db="UniProtKB">
        <authorList>
            <consortium name="RefSeq"/>
        </authorList>
    </citation>
    <scope>IDENTIFICATION</scope>
    <source>
        <tissue evidence="5">Whole body</tissue>
    </source>
</reference>
<organism evidence="3">
    <name type="scientific">Sipha flava</name>
    <name type="common">yellow sugarcane aphid</name>
    <dbReference type="NCBI Taxonomy" id="143950"/>
    <lineage>
        <taxon>Eukaryota</taxon>
        <taxon>Metazoa</taxon>
        <taxon>Ecdysozoa</taxon>
        <taxon>Arthropoda</taxon>
        <taxon>Hexapoda</taxon>
        <taxon>Insecta</taxon>
        <taxon>Pterygota</taxon>
        <taxon>Neoptera</taxon>
        <taxon>Paraneoptera</taxon>
        <taxon>Hemiptera</taxon>
        <taxon>Sternorrhyncha</taxon>
        <taxon>Aphidomorpha</taxon>
        <taxon>Aphidoidea</taxon>
        <taxon>Aphididae</taxon>
        <taxon>Sipha</taxon>
    </lineage>
</organism>
<dbReference type="Gene3D" id="3.90.180.10">
    <property type="entry name" value="Medium-chain alcohol dehydrogenases, catalytic domain"/>
    <property type="match status" value="1"/>
</dbReference>
<dbReference type="InterPro" id="IPR011032">
    <property type="entry name" value="GroES-like_sf"/>
</dbReference>
<dbReference type="OrthoDB" id="9930022at2759"/>
<keyword evidence="1" id="KW-0812">Transmembrane</keyword>
<gene>
    <name evidence="3" type="primary">RTN4IP1</name>
    <name evidence="5" type="synonym">LOC112689787</name>
    <name evidence="3" type="ORF">g.33194</name>
</gene>
<keyword evidence="4" id="KW-1185">Reference proteome</keyword>
<dbReference type="PANTHER" id="PTHR11695">
    <property type="entry name" value="ALCOHOL DEHYDROGENASE RELATED"/>
    <property type="match status" value="1"/>
</dbReference>
<dbReference type="Gene3D" id="3.40.50.720">
    <property type="entry name" value="NAD(P)-binding Rossmann-like Domain"/>
    <property type="match status" value="1"/>
</dbReference>
<feature type="transmembrane region" description="Helical" evidence="1">
    <location>
        <begin position="103"/>
        <end position="124"/>
    </location>
</feature>
<sequence>MGKIITDFYNGIETFKELLVTALDNGTVVFDRWSDQTTQFVLEAWNSRSIQSTQEGLHLAWEQFMLAWLQTKYTFQQDLNLFVDALQSKIIYLTGNSLNRSHVYIGFAGLFVGSGVGFLIGISVKPSAITVTHMKAASATSYNGIESISLLEDVVTPKITESNQVMIMVRAAALDPMDILVASGYGSYIRKFLMRHTLSKSIHREFPLILGRDCSGVVIDLGSDVRRDININDEVWVSLPPWSPSGTLCETIVVPDKYVGHKPRTLPHEQAATLPYSGSLAWLAVFQTANLNPLSAIDKKIFVYCEDTGTASIIVQLCCYLKANVTVACPNRVCHFMKYLGATTTYETESSSIDQLLSTAPSGYDYVFNTAGELKSNLCKQLCSITGLVVTIGPHRLPSDTYGPVQGFFYMLWLKFVYIFKGNKCWDHYEFDSRILNELSSMADDYVLKPVLDKTFMEHELERAFKHVESRQPIGKVVMKFSNLNGPTVMTPRPSGLLF</sequence>
<dbReference type="SUPFAM" id="SSF50129">
    <property type="entry name" value="GroES-like"/>
    <property type="match status" value="1"/>
</dbReference>
<dbReference type="Pfam" id="PF08240">
    <property type="entry name" value="ADH_N"/>
    <property type="match status" value="1"/>
</dbReference>
<proteinExistence type="predicted"/>
<dbReference type="AlphaFoldDB" id="A0A2S2QQ28"/>
<keyword evidence="1" id="KW-0472">Membrane</keyword>
<dbReference type="SMART" id="SM00829">
    <property type="entry name" value="PKS_ER"/>
    <property type="match status" value="1"/>
</dbReference>
<keyword evidence="1" id="KW-1133">Transmembrane helix</keyword>
<name>A0A2S2QQ28_9HEMI</name>
<accession>A0A2S2QQ28</accession>
<dbReference type="Pfam" id="PF13602">
    <property type="entry name" value="ADH_zinc_N_2"/>
    <property type="match status" value="1"/>
</dbReference>
<feature type="domain" description="Enoyl reductase (ER)" evidence="2">
    <location>
        <begin position="144"/>
        <end position="479"/>
    </location>
</feature>
<dbReference type="GO" id="GO:0005739">
    <property type="term" value="C:mitochondrion"/>
    <property type="evidence" value="ECO:0007669"/>
    <property type="project" value="TreeGrafter"/>
</dbReference>
<protein>
    <submittedName>
        <fullName evidence="3 5">Reticulon-4-interacting protein 1</fullName>
    </submittedName>
</protein>
<dbReference type="GO" id="GO:0016491">
    <property type="term" value="F:oxidoreductase activity"/>
    <property type="evidence" value="ECO:0007669"/>
    <property type="project" value="InterPro"/>
</dbReference>
<evidence type="ECO:0000259" key="2">
    <source>
        <dbReference type="SMART" id="SM00829"/>
    </source>
</evidence>
<dbReference type="RefSeq" id="XP_025419424.1">
    <property type="nucleotide sequence ID" value="XM_025563639.1"/>
</dbReference>
<evidence type="ECO:0000313" key="4">
    <source>
        <dbReference type="Proteomes" id="UP000694846"/>
    </source>
</evidence>
<dbReference type="InterPro" id="IPR013154">
    <property type="entry name" value="ADH-like_N"/>
</dbReference>